<name>A0A1E3VU84_9HYPH</name>
<accession>A0A1E3VU84</accession>
<dbReference type="Gene3D" id="3.30.70.100">
    <property type="match status" value="1"/>
</dbReference>
<dbReference type="Pfam" id="PF04940">
    <property type="entry name" value="BLUF"/>
    <property type="match status" value="1"/>
</dbReference>
<gene>
    <name evidence="2" type="ORF">AUC69_13315</name>
</gene>
<evidence type="ECO:0000313" key="2">
    <source>
        <dbReference type="EMBL" id="ODR97082.1"/>
    </source>
</evidence>
<comment type="caution">
    <text evidence="2">The sequence shown here is derived from an EMBL/GenBank/DDBJ whole genome shotgun (WGS) entry which is preliminary data.</text>
</comment>
<evidence type="ECO:0000259" key="1">
    <source>
        <dbReference type="PROSITE" id="PS50925"/>
    </source>
</evidence>
<organism evidence="2 3">
    <name type="scientific">Methyloceanibacter superfactus</name>
    <dbReference type="NCBI Taxonomy" id="1774969"/>
    <lineage>
        <taxon>Bacteria</taxon>
        <taxon>Pseudomonadati</taxon>
        <taxon>Pseudomonadota</taxon>
        <taxon>Alphaproteobacteria</taxon>
        <taxon>Hyphomicrobiales</taxon>
        <taxon>Hyphomicrobiaceae</taxon>
        <taxon>Methyloceanibacter</taxon>
    </lineage>
</organism>
<sequence>MLEGGRQAVEATFERISHDPRHQDIALLLSEPIAERQFPQWSMAYIGPSQSAADAVARVTRDVETSEAGEAARALVTF</sequence>
<reference evidence="2 3" key="1">
    <citation type="journal article" date="2016" name="Environ. Microbiol.">
        <title>New Methyloceanibacter diversity from North Sea sediments includes methanotroph containing solely the soluble methane monooxygenase.</title>
        <authorList>
            <person name="Vekeman B."/>
            <person name="Kerckhof F.M."/>
            <person name="Cremers G."/>
            <person name="de Vos P."/>
            <person name="Vandamme P."/>
            <person name="Boon N."/>
            <person name="Op den Camp H.J."/>
            <person name="Heylen K."/>
        </authorList>
    </citation>
    <scope>NUCLEOTIDE SEQUENCE [LARGE SCALE GENOMIC DNA]</scope>
    <source>
        <strain evidence="2 3">R-67175</strain>
    </source>
</reference>
<dbReference type="AlphaFoldDB" id="A0A1E3VU84"/>
<dbReference type="InterPro" id="IPR036046">
    <property type="entry name" value="Acylphosphatase-like_dom_sf"/>
</dbReference>
<dbReference type="Proteomes" id="UP000094472">
    <property type="component" value="Unassembled WGS sequence"/>
</dbReference>
<feature type="domain" description="BLUF" evidence="1">
    <location>
        <begin position="1"/>
        <end position="44"/>
    </location>
</feature>
<dbReference type="SMART" id="SM01034">
    <property type="entry name" value="BLUF"/>
    <property type="match status" value="1"/>
</dbReference>
<evidence type="ECO:0000313" key="3">
    <source>
        <dbReference type="Proteomes" id="UP000094472"/>
    </source>
</evidence>
<dbReference type="EMBL" id="LPWF01000027">
    <property type="protein sequence ID" value="ODR97082.1"/>
    <property type="molecule type" value="Genomic_DNA"/>
</dbReference>
<dbReference type="GO" id="GO:0071949">
    <property type="term" value="F:FAD binding"/>
    <property type="evidence" value="ECO:0007669"/>
    <property type="project" value="InterPro"/>
</dbReference>
<proteinExistence type="predicted"/>
<dbReference type="InterPro" id="IPR007024">
    <property type="entry name" value="BLUF_domain"/>
</dbReference>
<protein>
    <recommendedName>
        <fullName evidence="1">BLUF domain-containing protein</fullName>
    </recommendedName>
</protein>
<keyword evidence="3" id="KW-1185">Reference proteome</keyword>
<dbReference type="PROSITE" id="PS50925">
    <property type="entry name" value="BLUF"/>
    <property type="match status" value="1"/>
</dbReference>
<dbReference type="OrthoDB" id="196105at2"/>
<dbReference type="GO" id="GO:0009882">
    <property type="term" value="F:blue light photoreceptor activity"/>
    <property type="evidence" value="ECO:0007669"/>
    <property type="project" value="InterPro"/>
</dbReference>
<dbReference type="SUPFAM" id="SSF54975">
    <property type="entry name" value="Acylphosphatase/BLUF domain-like"/>
    <property type="match status" value="1"/>
</dbReference>